<proteinExistence type="predicted"/>
<feature type="region of interest" description="Disordered" evidence="2">
    <location>
        <begin position="101"/>
        <end position="154"/>
    </location>
</feature>
<evidence type="ECO:0000259" key="3">
    <source>
        <dbReference type="PROSITE" id="PS50157"/>
    </source>
</evidence>
<comment type="caution">
    <text evidence="4">The sequence shown here is derived from an EMBL/GenBank/DDBJ whole genome shotgun (WGS) entry which is preliminary data.</text>
</comment>
<dbReference type="AlphaFoldDB" id="A0A9P5VR52"/>
<feature type="domain" description="C2H2-type" evidence="3">
    <location>
        <begin position="85"/>
        <end position="109"/>
    </location>
</feature>
<feature type="compositionally biased region" description="Low complexity" evidence="2">
    <location>
        <begin position="43"/>
        <end position="52"/>
    </location>
</feature>
<keyword evidence="5" id="KW-1185">Reference proteome</keyword>
<feature type="compositionally biased region" description="Low complexity" evidence="2">
    <location>
        <begin position="68"/>
        <end position="82"/>
    </location>
</feature>
<evidence type="ECO:0000313" key="4">
    <source>
        <dbReference type="EMBL" id="KAF9337770.1"/>
    </source>
</evidence>
<feature type="region of interest" description="Disordered" evidence="2">
    <location>
        <begin position="43"/>
        <end position="83"/>
    </location>
</feature>
<dbReference type="GO" id="GO:0008270">
    <property type="term" value="F:zinc ion binding"/>
    <property type="evidence" value="ECO:0007669"/>
    <property type="project" value="UniProtKB-KW"/>
</dbReference>
<feature type="compositionally biased region" description="Low complexity" evidence="2">
    <location>
        <begin position="133"/>
        <end position="144"/>
    </location>
</feature>
<dbReference type="PROSITE" id="PS00028">
    <property type="entry name" value="ZINC_FINGER_C2H2_1"/>
    <property type="match status" value="1"/>
</dbReference>
<protein>
    <recommendedName>
        <fullName evidence="3">C2H2-type domain-containing protein</fullName>
    </recommendedName>
</protein>
<organism evidence="4 5">
    <name type="scientific">Podila minutissima</name>
    <dbReference type="NCBI Taxonomy" id="64525"/>
    <lineage>
        <taxon>Eukaryota</taxon>
        <taxon>Fungi</taxon>
        <taxon>Fungi incertae sedis</taxon>
        <taxon>Mucoromycota</taxon>
        <taxon>Mortierellomycotina</taxon>
        <taxon>Mortierellomycetes</taxon>
        <taxon>Mortierellales</taxon>
        <taxon>Mortierellaceae</taxon>
        <taxon>Podila</taxon>
    </lineage>
</organism>
<dbReference type="SUPFAM" id="SSF57667">
    <property type="entry name" value="beta-beta-alpha zinc fingers"/>
    <property type="match status" value="1"/>
</dbReference>
<name>A0A9P5VR52_9FUNG</name>
<dbReference type="PROSITE" id="PS50157">
    <property type="entry name" value="ZINC_FINGER_C2H2_2"/>
    <property type="match status" value="1"/>
</dbReference>
<feature type="region of interest" description="Disordered" evidence="2">
    <location>
        <begin position="299"/>
        <end position="321"/>
    </location>
</feature>
<keyword evidence="1" id="KW-0863">Zinc-finger</keyword>
<feature type="compositionally biased region" description="Low complexity" evidence="2">
    <location>
        <begin position="307"/>
        <end position="321"/>
    </location>
</feature>
<feature type="compositionally biased region" description="Polar residues" evidence="2">
    <location>
        <begin position="53"/>
        <end position="67"/>
    </location>
</feature>
<dbReference type="EMBL" id="JAAAUY010000017">
    <property type="protein sequence ID" value="KAF9337770.1"/>
    <property type="molecule type" value="Genomic_DNA"/>
</dbReference>
<feature type="compositionally biased region" description="Gly residues" evidence="2">
    <location>
        <begin position="123"/>
        <end position="132"/>
    </location>
</feature>
<sequence length="414" mass="44969">MDAQCINALPSVERGIVRDIFSPVKETPDPYTLDLVVEYSRFSQSQSSQQQQTPVKGTVSPSPSHPITNGSTASNTGNSSGSDRFNCAPCKKSFGSEATWNSHQKSAKHIAAVKDVEKKTKGGRSGGGGGGTNQQKSNSSNSRSKQQETEPEPPEVAEALMSFRKVEKIVKDNPGMAASVMWKIAKVLWSHRYTQETAKVLILLVQTLTSLQSSTSPAAPVPGTLSPTQISMTLYLSRLALARLVVYQSPSLACQLYLDAIHGRWQINPADFQQMCEMVSMSSVTRLLDHCTHYLSHHSKTEKLMQPPTDTPSVTAAATPAKKPDPNLKLLTVLVESSSLLAQDSGATSGYLWESSGFGLSIQDRTHAEIVIVQSAMAAGLAQASLDWETVLMALRRMTRVYQRLGMNVTIKNF</sequence>
<dbReference type="InterPro" id="IPR013087">
    <property type="entry name" value="Znf_C2H2_type"/>
</dbReference>
<evidence type="ECO:0000256" key="2">
    <source>
        <dbReference type="SAM" id="MobiDB-lite"/>
    </source>
</evidence>
<evidence type="ECO:0000313" key="5">
    <source>
        <dbReference type="Proteomes" id="UP000696485"/>
    </source>
</evidence>
<dbReference type="InterPro" id="IPR036236">
    <property type="entry name" value="Znf_C2H2_sf"/>
</dbReference>
<dbReference type="Pfam" id="PF12874">
    <property type="entry name" value="zf-met"/>
    <property type="match status" value="1"/>
</dbReference>
<keyword evidence="1" id="KW-0862">Zinc</keyword>
<accession>A0A9P5VR52</accession>
<keyword evidence="1" id="KW-0479">Metal-binding</keyword>
<dbReference type="Gene3D" id="3.30.160.60">
    <property type="entry name" value="Classic Zinc Finger"/>
    <property type="match status" value="1"/>
</dbReference>
<gene>
    <name evidence="4" type="ORF">BG006_002805</name>
</gene>
<evidence type="ECO:0000256" key="1">
    <source>
        <dbReference type="PROSITE-ProRule" id="PRU00042"/>
    </source>
</evidence>
<reference evidence="4" key="1">
    <citation type="journal article" date="2020" name="Fungal Divers.">
        <title>Resolving the Mortierellaceae phylogeny through synthesis of multi-gene phylogenetics and phylogenomics.</title>
        <authorList>
            <person name="Vandepol N."/>
            <person name="Liber J."/>
            <person name="Desiro A."/>
            <person name="Na H."/>
            <person name="Kennedy M."/>
            <person name="Barry K."/>
            <person name="Grigoriev I.V."/>
            <person name="Miller A.N."/>
            <person name="O'Donnell K."/>
            <person name="Stajich J.E."/>
            <person name="Bonito G."/>
        </authorList>
    </citation>
    <scope>NUCLEOTIDE SEQUENCE</scope>
    <source>
        <strain evidence="4">NVP1</strain>
    </source>
</reference>
<dbReference type="Proteomes" id="UP000696485">
    <property type="component" value="Unassembled WGS sequence"/>
</dbReference>